<dbReference type="AlphaFoldDB" id="A0A183BAA8"/>
<dbReference type="PANTHER" id="PTHR15678:SF6">
    <property type="entry name" value="BRIDGE-LIKE LIPID TRANSFER PROTEIN FAMILY MEMBER 2"/>
    <property type="match status" value="1"/>
</dbReference>
<reference evidence="1" key="1">
    <citation type="submission" date="2016-06" db="UniProtKB">
        <authorList>
            <consortium name="WormBaseParasite"/>
        </authorList>
    </citation>
    <scope>IDENTIFICATION</scope>
</reference>
<proteinExistence type="predicted"/>
<evidence type="ECO:0000313" key="1">
    <source>
        <dbReference type="WBParaSite" id="ECPE_0001618601-mRNA-1"/>
    </source>
</evidence>
<protein>
    <submittedName>
        <fullName evidence="1">Apt1 domain-containing protein</fullName>
    </submittedName>
</protein>
<organism evidence="1">
    <name type="scientific">Echinostoma caproni</name>
    <dbReference type="NCBI Taxonomy" id="27848"/>
    <lineage>
        <taxon>Eukaryota</taxon>
        <taxon>Metazoa</taxon>
        <taxon>Spiralia</taxon>
        <taxon>Lophotrochozoa</taxon>
        <taxon>Platyhelminthes</taxon>
        <taxon>Trematoda</taxon>
        <taxon>Digenea</taxon>
        <taxon>Plagiorchiida</taxon>
        <taxon>Echinostomata</taxon>
        <taxon>Echinostomatoidea</taxon>
        <taxon>Echinostomatidae</taxon>
        <taxon>Echinostoma</taxon>
    </lineage>
</organism>
<dbReference type="InterPro" id="IPR045167">
    <property type="entry name" value="Hobbit"/>
</dbReference>
<dbReference type="PANTHER" id="PTHR15678">
    <property type="entry name" value="ANTIGEN MLAA-22-RELATED"/>
    <property type="match status" value="1"/>
</dbReference>
<dbReference type="WBParaSite" id="ECPE_0001618601-mRNA-1">
    <property type="protein sequence ID" value="ECPE_0001618601-mRNA-1"/>
    <property type="gene ID" value="ECPE_0001618601"/>
</dbReference>
<accession>A0A183BAA8</accession>
<dbReference type="Pfam" id="PF10344">
    <property type="entry name" value="Hobbit"/>
    <property type="match status" value="1"/>
</dbReference>
<name>A0A183BAA8_9TREM</name>
<sequence length="144" mass="16502">LTDVTGFQLYIPTLEYHNCVWTWLDFAMEVKTRIRKQLIREVIKKKFTPRRRLPLIHFGRSHSDRAMTMVGRDRTGASDALPIRTVYSETVATTATGGGLSSTDRTSISGSSVNQELRVQREVEMLLGRHAQPVRLVLFTDRFH</sequence>